<dbReference type="GO" id="GO:0015031">
    <property type="term" value="P:protein transport"/>
    <property type="evidence" value="ECO:0007669"/>
    <property type="project" value="UniProtKB-KW"/>
</dbReference>
<dbReference type="GO" id="GO:0005643">
    <property type="term" value="C:nuclear pore"/>
    <property type="evidence" value="ECO:0007669"/>
    <property type="project" value="UniProtKB-UniRule"/>
</dbReference>
<dbReference type="GO" id="GO:0000124">
    <property type="term" value="C:SAGA complex"/>
    <property type="evidence" value="ECO:0007669"/>
    <property type="project" value="UniProtKB-UniRule"/>
</dbReference>
<dbReference type="Pfam" id="PF10163">
    <property type="entry name" value="EnY2"/>
    <property type="match status" value="1"/>
</dbReference>
<keyword evidence="1" id="KW-0804">Transcription</keyword>
<keyword evidence="1" id="KW-0813">Transport</keyword>
<protein>
    <recommendedName>
        <fullName evidence="1">Enhancer of yellow 2 transcription factor</fullName>
    </recommendedName>
</protein>
<keyword evidence="1" id="KW-0805">Transcription regulation</keyword>
<name>A0A1B6E6R7_9HEMI</name>
<dbReference type="AlphaFoldDB" id="A0A1B6E6R7"/>
<dbReference type="InterPro" id="IPR038212">
    <property type="entry name" value="TF_EnY2_sf"/>
</dbReference>
<dbReference type="Gene3D" id="1.10.246.140">
    <property type="match status" value="1"/>
</dbReference>
<dbReference type="GO" id="GO:0006406">
    <property type="term" value="P:mRNA export from nucleus"/>
    <property type="evidence" value="ECO:0007669"/>
    <property type="project" value="UniProtKB-UniRule"/>
</dbReference>
<keyword evidence="1" id="KW-0156">Chromatin regulator</keyword>
<keyword evidence="1" id="KW-0509">mRNA transport</keyword>
<dbReference type="PANTHER" id="PTHR12514">
    <property type="entry name" value="ENHANCER OF YELLOW 2 TRANSCRIPTION FACTOR"/>
    <property type="match status" value="1"/>
</dbReference>
<evidence type="ECO:0000256" key="1">
    <source>
        <dbReference type="HAMAP-Rule" id="MF_03046"/>
    </source>
</evidence>
<sequence length="122" mass="13752">MDSSSSVVTDINSANENGIQATTIQALTMEGDYDRFKVLLKRRLHECGWTDQIRVIAREIIKEKNGIITAEKLFEELAPKGRALVPSTIKKELLQNVKEDLLKISGYYNKECVQDAKVLPIC</sequence>
<dbReference type="HAMAP" id="MF_03046">
    <property type="entry name" value="ENY2_Sus1"/>
    <property type="match status" value="1"/>
</dbReference>
<comment type="function">
    <text evidence="1">Involved in mRNA export coupled transcription activation by association with both the TREX-2 and the SAGA complexes. The transcription regulatory histone acetylation (HAT) complex SAGA is a multiprotein complex that activates transcription by remodeling chromatin and mediating histone acetylation and deubiquitination. Within the SAGA complex, participates to a subcomplex that specifically deubiquitinates histones. The SAGA complex is recruited to specific gene promoters by activators, where it is required for transcription. The TREX-2 complex functions in docking export-competent ribonucleoprotein particles (mRNPs) to the nuclear entrance of the nuclear pore complex (nuclear basket). TREX-2 participates in mRNA export and accurate chromatin positioning in the nucleus by tethering genes to the nuclear periphery.</text>
</comment>
<comment type="subcellular location">
    <subcellularLocation>
        <location evidence="1">Nucleus</location>
        <location evidence="1">Nucleoplasm</location>
    </subcellularLocation>
</comment>
<dbReference type="GO" id="GO:0071819">
    <property type="term" value="C:DUBm complex"/>
    <property type="evidence" value="ECO:0007669"/>
    <property type="project" value="UniProtKB-UniRule"/>
</dbReference>
<comment type="subunit">
    <text evidence="1">Component of the nuclear pore complex (NPC)-associated TREX-2 complex (transcription and export complex 2). Component of the SAGA transcription coactivator-HAT complex. Within the SAGA complex, participates to a subcomplex of SAGA called the DUB module (deubiquitination module).</text>
</comment>
<organism evidence="2">
    <name type="scientific">Clastoptera arizonana</name>
    <name type="common">Arizona spittle bug</name>
    <dbReference type="NCBI Taxonomy" id="38151"/>
    <lineage>
        <taxon>Eukaryota</taxon>
        <taxon>Metazoa</taxon>
        <taxon>Ecdysozoa</taxon>
        <taxon>Arthropoda</taxon>
        <taxon>Hexapoda</taxon>
        <taxon>Insecta</taxon>
        <taxon>Pterygota</taxon>
        <taxon>Neoptera</taxon>
        <taxon>Paraneoptera</taxon>
        <taxon>Hemiptera</taxon>
        <taxon>Auchenorrhyncha</taxon>
        <taxon>Cercopoidea</taxon>
        <taxon>Clastopteridae</taxon>
        <taxon>Clastoptera</taxon>
    </lineage>
</organism>
<dbReference type="GO" id="GO:0005654">
    <property type="term" value="C:nucleoplasm"/>
    <property type="evidence" value="ECO:0007669"/>
    <property type="project" value="UniProtKB-SubCell"/>
</dbReference>
<dbReference type="GO" id="GO:0006325">
    <property type="term" value="P:chromatin organization"/>
    <property type="evidence" value="ECO:0007669"/>
    <property type="project" value="UniProtKB-KW"/>
</dbReference>
<dbReference type="InterPro" id="IPR018783">
    <property type="entry name" value="TF_ENY2"/>
</dbReference>
<dbReference type="EMBL" id="GEDC01003711">
    <property type="protein sequence ID" value="JAS33587.1"/>
    <property type="molecule type" value="Transcribed_RNA"/>
</dbReference>
<proteinExistence type="inferred from homology"/>
<keyword evidence="1" id="KW-0653">Protein transport</keyword>
<gene>
    <name evidence="1" type="primary">e(y)2</name>
    <name evidence="2" type="ORF">g.4246</name>
</gene>
<dbReference type="GO" id="GO:0006368">
    <property type="term" value="P:transcription elongation by RNA polymerase II"/>
    <property type="evidence" value="ECO:0007669"/>
    <property type="project" value="UniProtKB-UniRule"/>
</dbReference>
<dbReference type="GO" id="GO:0003713">
    <property type="term" value="F:transcription coactivator activity"/>
    <property type="evidence" value="ECO:0007669"/>
    <property type="project" value="UniProtKB-UniRule"/>
</dbReference>
<accession>A0A1B6E6R7</accession>
<evidence type="ECO:0000313" key="2">
    <source>
        <dbReference type="EMBL" id="JAS33587.1"/>
    </source>
</evidence>
<comment type="similarity">
    <text evidence="1">Belongs to the ENY2 family.</text>
</comment>
<keyword evidence="1" id="KW-0539">Nucleus</keyword>
<reference evidence="2" key="1">
    <citation type="submission" date="2015-12" db="EMBL/GenBank/DDBJ databases">
        <title>De novo transcriptome assembly of four potential Pierce s Disease insect vectors from Arizona vineyards.</title>
        <authorList>
            <person name="Tassone E.E."/>
        </authorList>
    </citation>
    <scope>NUCLEOTIDE SEQUENCE</scope>
</reference>
<keyword evidence="1" id="KW-0010">Activator</keyword>
<dbReference type="GO" id="GO:0070390">
    <property type="term" value="C:transcription export complex 2"/>
    <property type="evidence" value="ECO:0007669"/>
    <property type="project" value="UniProtKB-UniRule"/>
</dbReference>
<keyword evidence="1" id="KW-0811">Translocation</keyword>